<dbReference type="PROSITE" id="PS50005">
    <property type="entry name" value="TPR"/>
    <property type="match status" value="1"/>
</dbReference>
<dbReference type="InterPro" id="IPR011990">
    <property type="entry name" value="TPR-like_helical_dom_sf"/>
</dbReference>
<dbReference type="Proteomes" id="UP000772181">
    <property type="component" value="Unassembled WGS sequence"/>
</dbReference>
<dbReference type="EMBL" id="JACQWF010000153">
    <property type="protein sequence ID" value="MBI4595413.1"/>
    <property type="molecule type" value="Genomic_DNA"/>
</dbReference>
<evidence type="ECO:0000313" key="2">
    <source>
        <dbReference type="EMBL" id="MBI4595413.1"/>
    </source>
</evidence>
<organism evidence="2 3">
    <name type="scientific">Tectimicrobiota bacterium</name>
    <dbReference type="NCBI Taxonomy" id="2528274"/>
    <lineage>
        <taxon>Bacteria</taxon>
        <taxon>Pseudomonadati</taxon>
        <taxon>Nitrospinota/Tectimicrobiota group</taxon>
        <taxon>Candidatus Tectimicrobiota</taxon>
    </lineage>
</organism>
<dbReference type="InterPro" id="IPR019734">
    <property type="entry name" value="TPR_rpt"/>
</dbReference>
<evidence type="ECO:0000256" key="1">
    <source>
        <dbReference type="PROSITE-ProRule" id="PRU00339"/>
    </source>
</evidence>
<dbReference type="Gene3D" id="1.25.40.10">
    <property type="entry name" value="Tetratricopeptide repeat domain"/>
    <property type="match status" value="1"/>
</dbReference>
<proteinExistence type="predicted"/>
<keyword evidence="1" id="KW-0802">TPR repeat</keyword>
<gene>
    <name evidence="2" type="ORF">HY730_03435</name>
</gene>
<sequence length="150" mass="17263">MVTDYAGQIILRGFWDEGLYLHNIILEEKDRIEKRLLGRAYNNIGGIYDNKGEWDKALEYYLKSEKITIEVGDRAGLVSTCFNIGILCRENGDKKGKNYIILAGYLSIMLGMRHEFSQMQWALGPIIKEIGEEKFIKLGQRLSESKKLKI</sequence>
<dbReference type="SUPFAM" id="SSF48452">
    <property type="entry name" value="TPR-like"/>
    <property type="match status" value="1"/>
</dbReference>
<comment type="caution">
    <text evidence="2">The sequence shown here is derived from an EMBL/GenBank/DDBJ whole genome shotgun (WGS) entry which is preliminary data.</text>
</comment>
<evidence type="ECO:0000313" key="3">
    <source>
        <dbReference type="Proteomes" id="UP000772181"/>
    </source>
</evidence>
<name>A0A933GKB3_UNCTE</name>
<feature type="repeat" description="TPR" evidence="1">
    <location>
        <begin position="38"/>
        <end position="71"/>
    </location>
</feature>
<reference evidence="2" key="1">
    <citation type="submission" date="2020-07" db="EMBL/GenBank/DDBJ databases">
        <title>Huge and variable diversity of episymbiotic CPR bacteria and DPANN archaea in groundwater ecosystems.</title>
        <authorList>
            <person name="He C.Y."/>
            <person name="Keren R."/>
            <person name="Whittaker M."/>
            <person name="Farag I.F."/>
            <person name="Doudna J."/>
            <person name="Cate J.H.D."/>
            <person name="Banfield J.F."/>
        </authorList>
    </citation>
    <scope>NUCLEOTIDE SEQUENCE</scope>
    <source>
        <strain evidence="2">NC_groundwater_1482_Ag_S-0.65um_47_24</strain>
    </source>
</reference>
<accession>A0A933GKB3</accession>
<dbReference type="AlphaFoldDB" id="A0A933GKB3"/>
<protein>
    <submittedName>
        <fullName evidence="2">Tetratricopeptide repeat protein</fullName>
    </submittedName>
</protein>